<accession>Z9JMR5</accession>
<evidence type="ECO:0000313" key="2">
    <source>
        <dbReference type="EMBL" id="EWS79081.1"/>
    </source>
</evidence>
<keyword evidence="1" id="KW-0472">Membrane</keyword>
<sequence length="101" mass="10813">MEGVGDVAGGLCDAHVYRASDRQLLVMFSLQEVHAAGSHPGANRSSAAAIGNGKKSCIRSLACLLQGLLVLYLLVPHVMLLYASCSSARIMCVVTQLKRWR</sequence>
<keyword evidence="1" id="KW-0812">Transmembrane</keyword>
<keyword evidence="1" id="KW-1133">Transmembrane helix</keyword>
<comment type="caution">
    <text evidence="2">The sequence shown here is derived from an EMBL/GenBank/DDBJ whole genome shotgun (WGS) entry which is preliminary data.</text>
</comment>
<gene>
    <name evidence="2" type="ORF">AF72_02340</name>
</gene>
<name>Z9JMR5_9GAMM</name>
<dbReference type="KEGG" id="xtw:AB672_09090"/>
<reference evidence="2 3" key="1">
    <citation type="journal article" date="2014" name="Genome Announc.">
        <title>Draft Genome Sequence of Xylella fastidiosa Pear Leaf Scorch Strain in Taiwan.</title>
        <authorList>
            <person name="Su C.C."/>
            <person name="Deng W.L."/>
            <person name="Jan F.J."/>
            <person name="Chang C.J."/>
            <person name="Huang H."/>
            <person name="Chen J."/>
        </authorList>
    </citation>
    <scope>NUCLEOTIDE SEQUENCE [LARGE SCALE GENOMIC DNA]</scope>
    <source>
        <strain evidence="2 3">PLS229</strain>
    </source>
</reference>
<dbReference type="EMBL" id="JDSQ01000003">
    <property type="protein sequence ID" value="EWS79081.1"/>
    <property type="molecule type" value="Genomic_DNA"/>
</dbReference>
<evidence type="ECO:0000256" key="1">
    <source>
        <dbReference type="SAM" id="Phobius"/>
    </source>
</evidence>
<feature type="transmembrane region" description="Helical" evidence="1">
    <location>
        <begin position="61"/>
        <end position="83"/>
    </location>
</feature>
<dbReference type="PATRIC" id="fig|1444770.3.peg.566"/>
<protein>
    <submittedName>
        <fullName evidence="2">Uncharacterized protein</fullName>
    </submittedName>
</protein>
<organism evidence="2 3">
    <name type="scientific">Xylella taiwanensis</name>
    <dbReference type="NCBI Taxonomy" id="1444770"/>
    <lineage>
        <taxon>Bacteria</taxon>
        <taxon>Pseudomonadati</taxon>
        <taxon>Pseudomonadota</taxon>
        <taxon>Gammaproteobacteria</taxon>
        <taxon>Lysobacterales</taxon>
        <taxon>Lysobacteraceae</taxon>
        <taxon>Xylella</taxon>
    </lineage>
</organism>
<dbReference type="Proteomes" id="UP000020406">
    <property type="component" value="Unassembled WGS sequence"/>
</dbReference>
<proteinExistence type="predicted"/>
<dbReference type="AlphaFoldDB" id="Z9JMR5"/>
<evidence type="ECO:0000313" key="3">
    <source>
        <dbReference type="Proteomes" id="UP000020406"/>
    </source>
</evidence>